<dbReference type="SUPFAM" id="SSF53098">
    <property type="entry name" value="Ribonuclease H-like"/>
    <property type="match status" value="1"/>
</dbReference>
<dbReference type="STRING" id="1630.SAMN05216514_10319"/>
<proteinExistence type="inferred from homology"/>
<dbReference type="GO" id="GO:0005737">
    <property type="term" value="C:cytoplasm"/>
    <property type="evidence" value="ECO:0007669"/>
    <property type="project" value="UniProtKB-SubCell"/>
</dbReference>
<evidence type="ECO:0000256" key="6">
    <source>
        <dbReference type="ARBA" id="ARBA00022722"/>
    </source>
</evidence>
<comment type="function">
    <text evidence="2 11">Endonuclease that specifically degrades the RNA of RNA-DNA hybrids.</text>
</comment>
<dbReference type="InterPro" id="IPR012337">
    <property type="entry name" value="RNaseH-like_sf"/>
</dbReference>
<dbReference type="InterPro" id="IPR012295">
    <property type="entry name" value="TBP_dom_sf"/>
</dbReference>
<keyword evidence="7" id="KW-0479">Metal-binding</keyword>
<gene>
    <name evidence="13" type="ORF">SAMN04487759_1298</name>
</gene>
<feature type="domain" description="RNase H type-2" evidence="12">
    <location>
        <begin position="85"/>
        <end position="300"/>
    </location>
</feature>
<evidence type="ECO:0000256" key="3">
    <source>
        <dbReference type="ARBA" id="ARBA00004496"/>
    </source>
</evidence>
<dbReference type="Gene3D" id="3.30.420.10">
    <property type="entry name" value="Ribonuclease H-like superfamily/Ribonuclease H"/>
    <property type="match status" value="1"/>
</dbReference>
<dbReference type="PANTHER" id="PTHR10954">
    <property type="entry name" value="RIBONUCLEASE H2 SUBUNIT A"/>
    <property type="match status" value="1"/>
</dbReference>
<keyword evidence="9 11" id="KW-0378">Hydrolase</keyword>
<comment type="catalytic activity">
    <reaction evidence="1 11">
        <text>Endonucleolytic cleavage to 5'-phosphomonoester.</text>
        <dbReference type="EC" id="3.1.26.4"/>
    </reaction>
</comment>
<dbReference type="eggNOG" id="COG1039">
    <property type="taxonomic scope" value="Bacteria"/>
</dbReference>
<evidence type="ECO:0000256" key="1">
    <source>
        <dbReference type="ARBA" id="ARBA00000077"/>
    </source>
</evidence>
<protein>
    <recommendedName>
        <fullName evidence="11">Ribonuclease</fullName>
        <ecNumber evidence="11">3.1.26.4</ecNumber>
    </recommendedName>
</protein>
<dbReference type="EMBL" id="FNNF01000029">
    <property type="protein sequence ID" value="SDW63620.1"/>
    <property type="molecule type" value="Genomic_DNA"/>
</dbReference>
<keyword evidence="8 11" id="KW-0255">Endonuclease</keyword>
<name>A0A1H2V5T8_9FIRM</name>
<evidence type="ECO:0000256" key="2">
    <source>
        <dbReference type="ARBA" id="ARBA00004065"/>
    </source>
</evidence>
<evidence type="ECO:0000256" key="7">
    <source>
        <dbReference type="ARBA" id="ARBA00022723"/>
    </source>
</evidence>
<dbReference type="Proteomes" id="UP000182429">
    <property type="component" value="Unassembled WGS sequence"/>
</dbReference>
<evidence type="ECO:0000256" key="4">
    <source>
        <dbReference type="ARBA" id="ARBA00008378"/>
    </source>
</evidence>
<dbReference type="CDD" id="cd06590">
    <property type="entry name" value="RNase_HII_bacteria_HIII_like"/>
    <property type="match status" value="1"/>
</dbReference>
<dbReference type="AlphaFoldDB" id="A0A1H2V5T8"/>
<evidence type="ECO:0000256" key="11">
    <source>
        <dbReference type="RuleBase" id="RU003515"/>
    </source>
</evidence>
<dbReference type="GO" id="GO:0004523">
    <property type="term" value="F:RNA-DNA hybrid ribonuclease activity"/>
    <property type="evidence" value="ECO:0007669"/>
    <property type="project" value="UniProtKB-EC"/>
</dbReference>
<dbReference type="GO" id="GO:0006298">
    <property type="term" value="P:mismatch repair"/>
    <property type="evidence" value="ECO:0007669"/>
    <property type="project" value="TreeGrafter"/>
</dbReference>
<evidence type="ECO:0000256" key="5">
    <source>
        <dbReference type="ARBA" id="ARBA00022490"/>
    </source>
</evidence>
<dbReference type="InterPro" id="IPR024567">
    <property type="entry name" value="RNase_HII/HIII_dom"/>
</dbReference>
<dbReference type="GO" id="GO:0032299">
    <property type="term" value="C:ribonuclease H2 complex"/>
    <property type="evidence" value="ECO:0007669"/>
    <property type="project" value="TreeGrafter"/>
</dbReference>
<evidence type="ECO:0000313" key="13">
    <source>
        <dbReference type="EMBL" id="SDW63620.1"/>
    </source>
</evidence>
<dbReference type="RefSeq" id="WP_074686900.1">
    <property type="nucleotide sequence ID" value="NZ_FNNF01000029.1"/>
</dbReference>
<organism evidence="13 14">
    <name type="scientific">Kandleria vitulina</name>
    <dbReference type="NCBI Taxonomy" id="1630"/>
    <lineage>
        <taxon>Bacteria</taxon>
        <taxon>Bacillati</taxon>
        <taxon>Bacillota</taxon>
        <taxon>Erysipelotrichia</taxon>
        <taxon>Erysipelotrichales</taxon>
        <taxon>Coprobacillaceae</taxon>
        <taxon>Kandleria</taxon>
    </lineage>
</organism>
<comment type="subcellular location">
    <subcellularLocation>
        <location evidence="3">Cytoplasm</location>
    </subcellularLocation>
</comment>
<dbReference type="Gene3D" id="3.30.310.10">
    <property type="entry name" value="TATA-Binding Protein"/>
    <property type="match status" value="1"/>
</dbReference>
<dbReference type="GO" id="GO:0003723">
    <property type="term" value="F:RNA binding"/>
    <property type="evidence" value="ECO:0007669"/>
    <property type="project" value="UniProtKB-UniRule"/>
</dbReference>
<dbReference type="InterPro" id="IPR036397">
    <property type="entry name" value="RNaseH_sf"/>
</dbReference>
<evidence type="ECO:0000256" key="8">
    <source>
        <dbReference type="ARBA" id="ARBA00022759"/>
    </source>
</evidence>
<evidence type="ECO:0000256" key="9">
    <source>
        <dbReference type="ARBA" id="ARBA00022801"/>
    </source>
</evidence>
<reference evidence="13 14" key="1">
    <citation type="submission" date="2016-10" db="EMBL/GenBank/DDBJ databases">
        <authorList>
            <person name="de Groot N.N."/>
        </authorList>
    </citation>
    <scope>NUCLEOTIDE SEQUENCE [LARGE SCALE GENOMIC DNA]</scope>
    <source>
        <strain evidence="13 14">S3b</strain>
    </source>
</reference>
<sequence length="301" mass="33687">MEPICFGITKSTLKKMNKYYDSQMISNADEHILLNAQAIGCEIAVDDQLNATFTGQNAIHEAKRWNKKIAQRIENAKNSDALCQVHHIGAAETGSADYIGPLCVVACYVPQEYVKTINDFGIDDVNALSNQEIIDYAKTIKGHIISSLLVLDNSHYNKMIKSGINQANIKSRLFNQSIVNVLQKAKTNVEFKVINQFVSPKTYFNYLKNEVIVVKDLMFETDADCKYAAVLAAEIISRYAYLQYFASMANSLKIPLERGSGTNVDQIVAQIANKYGEKILTKVVKQNFANTKRVKAILENK</sequence>
<dbReference type="PANTHER" id="PTHR10954:SF23">
    <property type="entry name" value="RIBONUCLEASE"/>
    <property type="match status" value="1"/>
</dbReference>
<dbReference type="GO" id="GO:0046872">
    <property type="term" value="F:metal ion binding"/>
    <property type="evidence" value="ECO:0007669"/>
    <property type="project" value="UniProtKB-KW"/>
</dbReference>
<keyword evidence="5" id="KW-0963">Cytoplasm</keyword>
<keyword evidence="6 11" id="KW-0540">Nuclease</keyword>
<evidence type="ECO:0000256" key="10">
    <source>
        <dbReference type="PROSITE-ProRule" id="PRU01319"/>
    </source>
</evidence>
<dbReference type="Pfam" id="PF01351">
    <property type="entry name" value="RNase_HII"/>
    <property type="match status" value="1"/>
</dbReference>
<dbReference type="EC" id="3.1.26.4" evidence="11"/>
<dbReference type="PROSITE" id="PS51975">
    <property type="entry name" value="RNASE_H_2"/>
    <property type="match status" value="1"/>
</dbReference>
<dbReference type="InterPro" id="IPR001352">
    <property type="entry name" value="RNase_HII/HIII"/>
</dbReference>
<comment type="similarity">
    <text evidence="4">Belongs to the RNase HII family. RnhC subfamily.</text>
</comment>
<dbReference type="GO" id="GO:0043137">
    <property type="term" value="P:DNA replication, removal of RNA primer"/>
    <property type="evidence" value="ECO:0007669"/>
    <property type="project" value="TreeGrafter"/>
</dbReference>
<accession>A0A1H2V5T8</accession>
<comment type="caution">
    <text evidence="10">Lacks conserved residue(s) required for the propagation of feature annotation.</text>
</comment>
<evidence type="ECO:0000259" key="12">
    <source>
        <dbReference type="PROSITE" id="PS51975"/>
    </source>
</evidence>
<dbReference type="OrthoDB" id="9777935at2"/>
<evidence type="ECO:0000313" key="14">
    <source>
        <dbReference type="Proteomes" id="UP000182429"/>
    </source>
</evidence>